<reference evidence="2 3" key="1">
    <citation type="submission" date="2024-07" db="EMBL/GenBank/DDBJ databases">
        <title>Section-level genome sequencing and comparative genomics of Aspergillus sections Usti and Cavernicolus.</title>
        <authorList>
            <consortium name="Lawrence Berkeley National Laboratory"/>
            <person name="Nybo J.L."/>
            <person name="Vesth T.C."/>
            <person name="Theobald S."/>
            <person name="Frisvad J.C."/>
            <person name="Larsen T.O."/>
            <person name="Kjaerboelling I."/>
            <person name="Rothschild-Mancinelli K."/>
            <person name="Lyhne E.K."/>
            <person name="Kogle M.E."/>
            <person name="Barry K."/>
            <person name="Clum A."/>
            <person name="Na H."/>
            <person name="Ledsgaard L."/>
            <person name="Lin J."/>
            <person name="Lipzen A."/>
            <person name="Kuo A."/>
            <person name="Riley R."/>
            <person name="Mondo S."/>
            <person name="Labutti K."/>
            <person name="Haridas S."/>
            <person name="Pangalinan J."/>
            <person name="Salamov A.A."/>
            <person name="Simmons B.A."/>
            <person name="Magnuson J.K."/>
            <person name="Chen J."/>
            <person name="Drula E."/>
            <person name="Henrissat B."/>
            <person name="Wiebenga A."/>
            <person name="Lubbers R.J."/>
            <person name="Gomes A.C."/>
            <person name="Makela M.R."/>
            <person name="Stajich J."/>
            <person name="Grigoriev I.V."/>
            <person name="Mortensen U.H."/>
            <person name="De Vries R.P."/>
            <person name="Baker S.E."/>
            <person name="Andersen M.R."/>
        </authorList>
    </citation>
    <scope>NUCLEOTIDE SEQUENCE [LARGE SCALE GENOMIC DNA]</scope>
    <source>
        <strain evidence="2 3">CBS 209.92</strain>
    </source>
</reference>
<dbReference type="InterPro" id="IPR013094">
    <property type="entry name" value="AB_hydrolase_3"/>
</dbReference>
<evidence type="ECO:0000313" key="2">
    <source>
        <dbReference type="EMBL" id="KAL2786498.1"/>
    </source>
</evidence>
<dbReference type="InterPro" id="IPR050466">
    <property type="entry name" value="Carboxylest/Gibb_receptor"/>
</dbReference>
<feature type="domain" description="Alpha/beta hydrolase fold-3" evidence="1">
    <location>
        <begin position="45"/>
        <end position="167"/>
    </location>
</feature>
<name>A0ABR4FTA4_9EURO</name>
<dbReference type="GO" id="GO:0016787">
    <property type="term" value="F:hydrolase activity"/>
    <property type="evidence" value="ECO:0007669"/>
    <property type="project" value="UniProtKB-KW"/>
</dbReference>
<dbReference type="PANTHER" id="PTHR23024:SF339">
    <property type="entry name" value="ALPHA_BETA HYDROLASE FOLD-3 DOMAIN-CONTAINING PROTEIN"/>
    <property type="match status" value="1"/>
</dbReference>
<sequence>MATENHKIQGFDVIQAKYKHVGDHGIRADILVPKTSFSGKRPTILRFHGGGLVMGDSLSVELWSHWLADLALKHEAVIISPNYRLLPEANGLDIYEDIEDFWTWVQSGAVESLLNAHTTPTGIDLTRVLTAGESAGGLLSINFALSHAKDIRAATGVYPMLDMRSTDWTAPRTVLPMGMDVPESVIDSTLASVIPGSVLSSVLPPDRVPLLIATIQHGRLPALYERGVEASSLDLLYPEARLEKEGVELPIAGIALIQGRQDSAVPASGAERFIEKARDVTKGQPGSDKLVLSIRDGEHGFDLDMRYDEEAWLQDALKLAVQAWLQ</sequence>
<accession>A0ABR4FTA4</accession>
<dbReference type="PANTHER" id="PTHR23024">
    <property type="entry name" value="ARYLACETAMIDE DEACETYLASE"/>
    <property type="match status" value="1"/>
</dbReference>
<proteinExistence type="predicted"/>
<evidence type="ECO:0000313" key="3">
    <source>
        <dbReference type="Proteomes" id="UP001610563"/>
    </source>
</evidence>
<comment type="caution">
    <text evidence="2">The sequence shown here is derived from an EMBL/GenBank/DDBJ whole genome shotgun (WGS) entry which is preliminary data.</text>
</comment>
<keyword evidence="3" id="KW-1185">Reference proteome</keyword>
<organism evidence="2 3">
    <name type="scientific">Aspergillus keveii</name>
    <dbReference type="NCBI Taxonomy" id="714993"/>
    <lineage>
        <taxon>Eukaryota</taxon>
        <taxon>Fungi</taxon>
        <taxon>Dikarya</taxon>
        <taxon>Ascomycota</taxon>
        <taxon>Pezizomycotina</taxon>
        <taxon>Eurotiomycetes</taxon>
        <taxon>Eurotiomycetidae</taxon>
        <taxon>Eurotiales</taxon>
        <taxon>Aspergillaceae</taxon>
        <taxon>Aspergillus</taxon>
        <taxon>Aspergillus subgen. Nidulantes</taxon>
    </lineage>
</organism>
<gene>
    <name evidence="2" type="ORF">BJX66DRAFT_328552</name>
</gene>
<dbReference type="EMBL" id="JBFTWV010000116">
    <property type="protein sequence ID" value="KAL2786498.1"/>
    <property type="molecule type" value="Genomic_DNA"/>
</dbReference>
<dbReference type="Proteomes" id="UP001610563">
    <property type="component" value="Unassembled WGS sequence"/>
</dbReference>
<keyword evidence="2" id="KW-0378">Hydrolase</keyword>
<dbReference type="SUPFAM" id="SSF53474">
    <property type="entry name" value="alpha/beta-Hydrolases"/>
    <property type="match status" value="1"/>
</dbReference>
<evidence type="ECO:0000259" key="1">
    <source>
        <dbReference type="Pfam" id="PF07859"/>
    </source>
</evidence>
<dbReference type="Gene3D" id="3.40.50.1820">
    <property type="entry name" value="alpha/beta hydrolase"/>
    <property type="match status" value="1"/>
</dbReference>
<protein>
    <submittedName>
        <fullName evidence="2">Alpha/Beta hydrolase protein</fullName>
    </submittedName>
</protein>
<dbReference type="Pfam" id="PF07859">
    <property type="entry name" value="Abhydrolase_3"/>
    <property type="match status" value="1"/>
</dbReference>
<dbReference type="InterPro" id="IPR029058">
    <property type="entry name" value="AB_hydrolase_fold"/>
</dbReference>